<gene>
    <name evidence="1" type="ORF">BDV29DRAFT_198521</name>
</gene>
<dbReference type="AlphaFoldDB" id="A0A5N5WRE4"/>
<dbReference type="EMBL" id="ML732332">
    <property type="protein sequence ID" value="KAB8069652.1"/>
    <property type="molecule type" value="Genomic_DNA"/>
</dbReference>
<protein>
    <recommendedName>
        <fullName evidence="3">Fungal-specific transcription factor domain-containing protein</fullName>
    </recommendedName>
</protein>
<proteinExistence type="predicted"/>
<reference evidence="1 2" key="1">
    <citation type="submission" date="2019-04" db="EMBL/GenBank/DDBJ databases">
        <title>Friends and foes A comparative genomics study of 23 Aspergillus species from section Flavi.</title>
        <authorList>
            <consortium name="DOE Joint Genome Institute"/>
            <person name="Kjaerbolling I."/>
            <person name="Vesth T."/>
            <person name="Frisvad J.C."/>
            <person name="Nybo J.L."/>
            <person name="Theobald S."/>
            <person name="Kildgaard S."/>
            <person name="Isbrandt T."/>
            <person name="Kuo A."/>
            <person name="Sato A."/>
            <person name="Lyhne E.K."/>
            <person name="Kogle M.E."/>
            <person name="Wiebenga A."/>
            <person name="Kun R.S."/>
            <person name="Lubbers R.J."/>
            <person name="Makela M.R."/>
            <person name="Barry K."/>
            <person name="Chovatia M."/>
            <person name="Clum A."/>
            <person name="Daum C."/>
            <person name="Haridas S."/>
            <person name="He G."/>
            <person name="LaButti K."/>
            <person name="Lipzen A."/>
            <person name="Mondo S."/>
            <person name="Riley R."/>
            <person name="Salamov A."/>
            <person name="Simmons B.A."/>
            <person name="Magnuson J.K."/>
            <person name="Henrissat B."/>
            <person name="Mortensen U.H."/>
            <person name="Larsen T.O."/>
            <person name="Devries R.P."/>
            <person name="Grigoriev I.V."/>
            <person name="Machida M."/>
            <person name="Baker S.E."/>
            <person name="Andersen M.R."/>
        </authorList>
    </citation>
    <scope>NUCLEOTIDE SEQUENCE [LARGE SCALE GENOMIC DNA]</scope>
    <source>
        <strain evidence="1 2">CBS 151.66</strain>
    </source>
</reference>
<dbReference type="PANTHER" id="PTHR37540:SF5">
    <property type="entry name" value="TRANSCRIPTION FACTOR DOMAIN-CONTAINING PROTEIN"/>
    <property type="match status" value="1"/>
</dbReference>
<evidence type="ECO:0008006" key="3">
    <source>
        <dbReference type="Google" id="ProtNLM"/>
    </source>
</evidence>
<sequence length="408" mass="45654">MEPTNFTFLNTTGASSLSQPAAKRMRAHITKTNFCKRRQRIVGTTAADIESRGTFATQRDCIHELQKLVYLEGRHTPGSPSEAAWFSLIVSEPALVEASMAVAVQQWSPDHSWQCQADRHSYTAVNLIKQRITSASTRTDGVLGAVVTMAFGAFLAHDDLAWKIHIDGLAQMIEDRESRNPHSVPSWFLDLIVQDSINSIFKLPRVYHQNIIHALGNYHDEKMANLAAICNSIVQLQKAIDSYHRHGLDAASIAQEIEEPLARLHHEARALRVSDKPHVDAAARAIELVLYLLWPSQSGAHLTLLASELKEVMCRFPIKGCSYMDLTSFQLMIGAIAADKGSLTRTWFVKRLSRAVQWMRLRGWHEPLSLLQKRFVCDAGLIKGFEDLWRELHDDAATINAQSSIGSS</sequence>
<evidence type="ECO:0000313" key="1">
    <source>
        <dbReference type="EMBL" id="KAB8069652.1"/>
    </source>
</evidence>
<name>A0A5N5WRE4_9EURO</name>
<evidence type="ECO:0000313" key="2">
    <source>
        <dbReference type="Proteomes" id="UP000326565"/>
    </source>
</evidence>
<dbReference type="Pfam" id="PF11951">
    <property type="entry name" value="Fungal_trans_2"/>
    <property type="match status" value="1"/>
</dbReference>
<keyword evidence="2" id="KW-1185">Reference proteome</keyword>
<dbReference type="Proteomes" id="UP000326565">
    <property type="component" value="Unassembled WGS sequence"/>
</dbReference>
<accession>A0A5N5WRE4</accession>
<dbReference type="OrthoDB" id="4158087at2759"/>
<dbReference type="PANTHER" id="PTHR37540">
    <property type="entry name" value="TRANSCRIPTION FACTOR (ACR-2), PUTATIVE-RELATED-RELATED"/>
    <property type="match status" value="1"/>
</dbReference>
<organism evidence="1 2">
    <name type="scientific">Aspergillus leporis</name>
    <dbReference type="NCBI Taxonomy" id="41062"/>
    <lineage>
        <taxon>Eukaryota</taxon>
        <taxon>Fungi</taxon>
        <taxon>Dikarya</taxon>
        <taxon>Ascomycota</taxon>
        <taxon>Pezizomycotina</taxon>
        <taxon>Eurotiomycetes</taxon>
        <taxon>Eurotiomycetidae</taxon>
        <taxon>Eurotiales</taxon>
        <taxon>Aspergillaceae</taxon>
        <taxon>Aspergillus</taxon>
        <taxon>Aspergillus subgen. Circumdati</taxon>
    </lineage>
</organism>
<dbReference type="InterPro" id="IPR021858">
    <property type="entry name" value="Fun_TF"/>
</dbReference>